<dbReference type="EMBL" id="CP001875">
    <property type="protein sequence ID" value="ADD78673.1"/>
    <property type="molecule type" value="Genomic_DNA"/>
</dbReference>
<dbReference type="PANTHER" id="PTHR39176">
    <property type="entry name" value="PERIPLASMIC PROTEIN-RELATED"/>
    <property type="match status" value="1"/>
</dbReference>
<evidence type="ECO:0000259" key="2">
    <source>
        <dbReference type="Pfam" id="PF07007"/>
    </source>
</evidence>
<keyword evidence="4" id="KW-1185">Reference proteome</keyword>
<dbReference type="KEGG" id="pam:PANA_3506"/>
<dbReference type="Proteomes" id="UP000001702">
    <property type="component" value="Chromosome"/>
</dbReference>
<proteinExistence type="predicted"/>
<feature type="signal peptide" evidence="1">
    <location>
        <begin position="1"/>
        <end position="27"/>
    </location>
</feature>
<dbReference type="STRING" id="706191.PANA_3506"/>
<protein>
    <recommendedName>
        <fullName evidence="2">Lysozyme inhibitor LprI-like N-terminal domain-containing protein</fullName>
    </recommendedName>
</protein>
<dbReference type="Pfam" id="PF07007">
    <property type="entry name" value="LprI"/>
    <property type="match status" value="1"/>
</dbReference>
<name>D4GNW8_PANAM</name>
<dbReference type="Gene3D" id="1.20.1270.180">
    <property type="match status" value="1"/>
</dbReference>
<gene>
    <name evidence="3" type="ordered locus">PANA_3506</name>
</gene>
<feature type="domain" description="Lysozyme inhibitor LprI-like N-terminal" evidence="2">
    <location>
        <begin position="39"/>
        <end position="131"/>
    </location>
</feature>
<evidence type="ECO:0000256" key="1">
    <source>
        <dbReference type="SAM" id="SignalP"/>
    </source>
</evidence>
<accession>D4GNW8</accession>
<sequence>MLKKQKVKSMKRGWVLLLLLSCNAAVAGQSTIDVTLNQCLNQADTTLALMQCQDAATQEWDKEMNTQYSALMKKLSGQPREKLRAAQRAWMKYREAWLAASRSQLNTQGTLGPVALAAQSTALVRNQTLQLQSLANGSCANPDDC</sequence>
<dbReference type="PANTHER" id="PTHR39176:SF1">
    <property type="entry name" value="PERIPLASMIC PROTEIN"/>
    <property type="match status" value="1"/>
</dbReference>
<dbReference type="InterPro" id="IPR009739">
    <property type="entry name" value="LprI-like_N"/>
</dbReference>
<dbReference type="eggNOG" id="COG3755">
    <property type="taxonomic scope" value="Bacteria"/>
</dbReference>
<reference evidence="3 4" key="1">
    <citation type="journal article" date="2010" name="J. Bacteriol.">
        <title>Genome sequence of Pantoea ananatis LMG20103, the causative agent of Eucalyptus blight and dieback.</title>
        <authorList>
            <person name="De Maayer P."/>
            <person name="Chan W.Y."/>
            <person name="Venter S.N."/>
            <person name="Toth I.K."/>
            <person name="Birch P.R."/>
            <person name="Joubert F."/>
            <person name="Coutinho T.A."/>
        </authorList>
    </citation>
    <scope>NUCLEOTIDE SEQUENCE [LARGE SCALE GENOMIC DNA]</scope>
    <source>
        <strain evidence="3 4">LMG 20103</strain>
    </source>
</reference>
<dbReference type="AlphaFoldDB" id="D4GNW8"/>
<organism evidence="3 4">
    <name type="scientific">Pantoea ananatis (strain LMG 20103)</name>
    <dbReference type="NCBI Taxonomy" id="706191"/>
    <lineage>
        <taxon>Bacteria</taxon>
        <taxon>Pseudomonadati</taxon>
        <taxon>Pseudomonadota</taxon>
        <taxon>Gammaproteobacteria</taxon>
        <taxon>Enterobacterales</taxon>
        <taxon>Erwiniaceae</taxon>
        <taxon>Pantoea</taxon>
    </lineage>
</organism>
<keyword evidence="1" id="KW-0732">Signal</keyword>
<evidence type="ECO:0000313" key="4">
    <source>
        <dbReference type="Proteomes" id="UP000001702"/>
    </source>
</evidence>
<feature type="chain" id="PRO_5003058011" description="Lysozyme inhibitor LprI-like N-terminal domain-containing protein" evidence="1">
    <location>
        <begin position="28"/>
        <end position="145"/>
    </location>
</feature>
<dbReference type="HOGENOM" id="CLU_128596_8_3_6"/>
<evidence type="ECO:0000313" key="3">
    <source>
        <dbReference type="EMBL" id="ADD78673.1"/>
    </source>
</evidence>